<protein>
    <submittedName>
        <fullName evidence="1">Alcohol acetyltransferase</fullName>
    </submittedName>
</protein>
<keyword evidence="1" id="KW-0808">Transferase</keyword>
<dbReference type="Proteomes" id="UP000315343">
    <property type="component" value="Unassembled WGS sequence"/>
</dbReference>
<name>A0A562J5I2_9FIRM</name>
<accession>A0A562J5I2</accession>
<dbReference type="RefSeq" id="WP_145085092.1">
    <property type="nucleotide sequence ID" value="NZ_DAMBUX010000018.1"/>
</dbReference>
<dbReference type="OrthoDB" id="4876345at2"/>
<gene>
    <name evidence="1" type="ORF">LY60_02875</name>
</gene>
<dbReference type="PANTHER" id="PTHR28037">
    <property type="entry name" value="ALCOHOL O-ACETYLTRANSFERASE 1-RELATED"/>
    <property type="match status" value="1"/>
</dbReference>
<dbReference type="EMBL" id="VLKH01000009">
    <property type="protein sequence ID" value="TWH78416.1"/>
    <property type="molecule type" value="Genomic_DNA"/>
</dbReference>
<keyword evidence="2" id="KW-1185">Reference proteome</keyword>
<sequence>MKNKRVSEWSKLDNAAKIFPPNSKNSDTKVFRFACELYENVDKNALQSALDITIETFPLYKSIIKSGLFWYYFEKSHFKAVVTEENLPPCSTLYDKNNKTLLFRVMYFKKRISFEVYHALSDGAGALQFFKTLVFHYITIKHEGQFKEHVPVLLSDASRTQKMDDSFQKYYSKTSTSNGKKSQKAFRIRGLKLPEYRIRIIEGVIPVDSILAKVKEYNTSLTIFLAAILMIAINDEIPARLKKRPVVLSIPVNLRNYYYSQTARNFFGVINVDYNFSGGGNEIEEVIEALKNSFRENLTPEHLGRRINSLASLEHNYLLRAIPLSVKDFFLKIANSFVDRSYTSTLSNVGKVNMPDEIKPFISSFDIFVSTNKLQACVCSYENILRISFTSAFVSTEIQRRFFKTLTDMGIPVDIASNKVDEE</sequence>
<proteinExistence type="predicted"/>
<dbReference type="AlphaFoldDB" id="A0A562J5I2"/>
<organism evidence="1 2">
    <name type="scientific">Sedimentibacter saalensis</name>
    <dbReference type="NCBI Taxonomy" id="130788"/>
    <lineage>
        <taxon>Bacteria</taxon>
        <taxon>Bacillati</taxon>
        <taxon>Bacillota</taxon>
        <taxon>Tissierellia</taxon>
        <taxon>Sedimentibacter</taxon>
    </lineage>
</organism>
<dbReference type="InterPro" id="IPR052058">
    <property type="entry name" value="Alcohol_O-acetyltransferase"/>
</dbReference>
<evidence type="ECO:0000313" key="2">
    <source>
        <dbReference type="Proteomes" id="UP000315343"/>
    </source>
</evidence>
<reference evidence="1 2" key="1">
    <citation type="submission" date="2019-07" db="EMBL/GenBank/DDBJ databases">
        <title>Genomic Encyclopedia of Type Strains, Phase I: the one thousand microbial genomes (KMG-I) project.</title>
        <authorList>
            <person name="Kyrpides N."/>
        </authorList>
    </citation>
    <scope>NUCLEOTIDE SEQUENCE [LARGE SCALE GENOMIC DNA]</scope>
    <source>
        <strain evidence="1 2">DSM 13558</strain>
    </source>
</reference>
<evidence type="ECO:0000313" key="1">
    <source>
        <dbReference type="EMBL" id="TWH78416.1"/>
    </source>
</evidence>
<comment type="caution">
    <text evidence="1">The sequence shown here is derived from an EMBL/GenBank/DDBJ whole genome shotgun (WGS) entry which is preliminary data.</text>
</comment>
<dbReference type="PANTHER" id="PTHR28037:SF1">
    <property type="entry name" value="ALCOHOL O-ACETYLTRANSFERASE 1-RELATED"/>
    <property type="match status" value="1"/>
</dbReference>
<dbReference type="GO" id="GO:0016740">
    <property type="term" value="F:transferase activity"/>
    <property type="evidence" value="ECO:0007669"/>
    <property type="project" value="UniProtKB-KW"/>
</dbReference>